<dbReference type="EMBL" id="JAATJU010020763">
    <property type="protein sequence ID" value="KAH0516100.1"/>
    <property type="molecule type" value="Genomic_DNA"/>
</dbReference>
<evidence type="ECO:0000259" key="3">
    <source>
        <dbReference type="PROSITE" id="PS51352"/>
    </source>
</evidence>
<organism evidence="4 5">
    <name type="scientific">Microtus ochrogaster</name>
    <name type="common">Prairie vole</name>
    <dbReference type="NCBI Taxonomy" id="79684"/>
    <lineage>
        <taxon>Eukaryota</taxon>
        <taxon>Metazoa</taxon>
        <taxon>Chordata</taxon>
        <taxon>Craniata</taxon>
        <taxon>Vertebrata</taxon>
        <taxon>Euteleostomi</taxon>
        <taxon>Mammalia</taxon>
        <taxon>Eutheria</taxon>
        <taxon>Euarchontoglires</taxon>
        <taxon>Glires</taxon>
        <taxon>Rodentia</taxon>
        <taxon>Myomorpha</taxon>
        <taxon>Muroidea</taxon>
        <taxon>Cricetidae</taxon>
        <taxon>Arvicolinae</taxon>
        <taxon>Microtus</taxon>
    </lineage>
</organism>
<name>A0A8J6KWE1_MICOH</name>
<dbReference type="GO" id="GO:0003756">
    <property type="term" value="F:protein disulfide isomerase activity"/>
    <property type="evidence" value="ECO:0007669"/>
    <property type="project" value="TreeGrafter"/>
</dbReference>
<dbReference type="GO" id="GO:0006457">
    <property type="term" value="P:protein folding"/>
    <property type="evidence" value="ECO:0007669"/>
    <property type="project" value="TreeGrafter"/>
</dbReference>
<dbReference type="SUPFAM" id="SSF52833">
    <property type="entry name" value="Thioredoxin-like"/>
    <property type="match status" value="2"/>
</dbReference>
<dbReference type="Pfam" id="PF00085">
    <property type="entry name" value="Thioredoxin"/>
    <property type="match status" value="2"/>
</dbReference>
<sequence>MAPGKISDTIRDNEPQKGSRDGVDVSGQRQRIFEATVLPCCGVEFLKWEEHLRQGEHYERQKEKLKPVIKSLPVPKNNKRPARVVAGKTFDDAIVMDPQKDVLIEFCEPWCGHYKQLEPIYTNLGKKYKDQKDLVIVKMDAPASDNTNDRYKKEKLKPVIKSLPVPKNNKRPARVVAGKTFDDAIVMDPQKDVLIEFCEPWCGHYKQLEPIYTNLGKKYKDQKDLVIVKMDAPASDNTNDRYKVEGFSTIYFASSGDKLS</sequence>
<dbReference type="PROSITE" id="PS51352">
    <property type="entry name" value="THIOREDOXIN_2"/>
    <property type="match status" value="1"/>
</dbReference>
<dbReference type="GO" id="GO:0034976">
    <property type="term" value="P:response to endoplasmic reticulum stress"/>
    <property type="evidence" value="ECO:0007669"/>
    <property type="project" value="TreeGrafter"/>
</dbReference>
<evidence type="ECO:0000256" key="2">
    <source>
        <dbReference type="SAM" id="MobiDB-lite"/>
    </source>
</evidence>
<protein>
    <submittedName>
        <fullName evidence="4">Protein disulfide-isomerase A4</fullName>
    </submittedName>
</protein>
<feature type="region of interest" description="Disordered" evidence="2">
    <location>
        <begin position="1"/>
        <end position="25"/>
    </location>
</feature>
<dbReference type="PANTHER" id="PTHR18929:SF210">
    <property type="entry name" value="PROTEIN DISULFIDE-ISOMERASE A4"/>
    <property type="match status" value="1"/>
</dbReference>
<evidence type="ECO:0000256" key="1">
    <source>
        <dbReference type="ARBA" id="ARBA00006347"/>
    </source>
</evidence>
<dbReference type="InterPro" id="IPR036249">
    <property type="entry name" value="Thioredoxin-like_sf"/>
</dbReference>
<proteinExistence type="inferred from homology"/>
<dbReference type="Gene3D" id="3.40.30.10">
    <property type="entry name" value="Glutaredoxin"/>
    <property type="match status" value="2"/>
</dbReference>
<dbReference type="GO" id="GO:0005783">
    <property type="term" value="C:endoplasmic reticulum"/>
    <property type="evidence" value="ECO:0007669"/>
    <property type="project" value="TreeGrafter"/>
</dbReference>
<gene>
    <name evidence="4" type="ORF">LTLLF_128150</name>
</gene>
<dbReference type="AlphaFoldDB" id="A0A8J6KWE1"/>
<comment type="similarity">
    <text evidence="1">Belongs to the protein disulfide isomerase family.</text>
</comment>
<dbReference type="InterPro" id="IPR013766">
    <property type="entry name" value="Thioredoxin_domain"/>
</dbReference>
<dbReference type="Proteomes" id="UP000710432">
    <property type="component" value="Unassembled WGS sequence"/>
</dbReference>
<comment type="caution">
    <text evidence="4">The sequence shown here is derived from an EMBL/GenBank/DDBJ whole genome shotgun (WGS) entry which is preliminary data.</text>
</comment>
<accession>A0A8J6KWE1</accession>
<feature type="compositionally biased region" description="Basic and acidic residues" evidence="2">
    <location>
        <begin position="8"/>
        <end position="23"/>
    </location>
</feature>
<dbReference type="PANTHER" id="PTHR18929">
    <property type="entry name" value="PROTEIN DISULFIDE ISOMERASE"/>
    <property type="match status" value="1"/>
</dbReference>
<feature type="domain" description="Thioredoxin" evidence="3">
    <location>
        <begin position="159"/>
        <end position="260"/>
    </location>
</feature>
<dbReference type="GO" id="GO:0009986">
    <property type="term" value="C:cell surface"/>
    <property type="evidence" value="ECO:0007669"/>
    <property type="project" value="TreeGrafter"/>
</dbReference>
<evidence type="ECO:0000313" key="4">
    <source>
        <dbReference type="EMBL" id="KAH0516100.1"/>
    </source>
</evidence>
<evidence type="ECO:0000313" key="5">
    <source>
        <dbReference type="Proteomes" id="UP000710432"/>
    </source>
</evidence>
<reference evidence="4" key="1">
    <citation type="submission" date="2020-03" db="EMBL/GenBank/DDBJ databases">
        <title>Studies in the Genomics of Life Span.</title>
        <authorList>
            <person name="Glass D."/>
        </authorList>
    </citation>
    <scope>NUCLEOTIDE SEQUENCE</scope>
    <source>
        <strain evidence="4">LTLLF</strain>
        <tissue evidence="4">Muscle</tissue>
    </source>
</reference>